<gene>
    <name evidence="2" type="ORF">SAMN04489716_9092</name>
</gene>
<protein>
    <submittedName>
        <fullName evidence="2">Predicted transcriptional regulator, ArsR family</fullName>
    </submittedName>
</protein>
<sequence length="254" mass="26363">MTAIGPGPSSEVPDTARHRALAAASRVRMLDLVRRTEGGVTAAEVVEATGLHPSTVRAHLDQLAKSGLLARQRRSDGSPGRPAWRYLAVERPEEHDDGAGRPYREMAAALIGHLARDADDPQAAGVRAGRDWGRSLVAPLRETAVRTTPMDGLVQVLDGLGFTPQVVDRPGPGAAVVHLRSCPFLELALAHPDVVCGVHLGVIGGALGALGASAADTDLEPFAAPGVCVVRVRTHSAPMPAAAAEPANGERACP</sequence>
<dbReference type="RefSeq" id="WP_092555507.1">
    <property type="nucleotide sequence ID" value="NZ_BOMJ01000045.1"/>
</dbReference>
<dbReference type="Proteomes" id="UP000198688">
    <property type="component" value="Chromosome I"/>
</dbReference>
<evidence type="ECO:0000259" key="1">
    <source>
        <dbReference type="SMART" id="SM00418"/>
    </source>
</evidence>
<dbReference type="SMART" id="SM00418">
    <property type="entry name" value="HTH_ARSR"/>
    <property type="match status" value="1"/>
</dbReference>
<feature type="domain" description="HTH arsR-type" evidence="1">
    <location>
        <begin position="16"/>
        <end position="108"/>
    </location>
</feature>
<accession>A0A1H2DBP5</accession>
<dbReference type="InterPro" id="IPR001845">
    <property type="entry name" value="HTH_ArsR_DNA-bd_dom"/>
</dbReference>
<dbReference type="InterPro" id="IPR011991">
    <property type="entry name" value="ArsR-like_HTH"/>
</dbReference>
<dbReference type="OrthoDB" id="3399802at2"/>
<name>A0A1H2DBP5_9ACTN</name>
<dbReference type="SUPFAM" id="SSF46785">
    <property type="entry name" value="Winged helix' DNA-binding domain"/>
    <property type="match status" value="1"/>
</dbReference>
<dbReference type="Gene3D" id="1.10.10.10">
    <property type="entry name" value="Winged helix-like DNA-binding domain superfamily/Winged helix DNA-binding domain"/>
    <property type="match status" value="1"/>
</dbReference>
<organism evidence="2 3">
    <name type="scientific">Actinoplanes derwentensis</name>
    <dbReference type="NCBI Taxonomy" id="113562"/>
    <lineage>
        <taxon>Bacteria</taxon>
        <taxon>Bacillati</taxon>
        <taxon>Actinomycetota</taxon>
        <taxon>Actinomycetes</taxon>
        <taxon>Micromonosporales</taxon>
        <taxon>Micromonosporaceae</taxon>
        <taxon>Actinoplanes</taxon>
    </lineage>
</organism>
<proteinExistence type="predicted"/>
<dbReference type="InterPro" id="IPR036390">
    <property type="entry name" value="WH_DNA-bd_sf"/>
</dbReference>
<evidence type="ECO:0000313" key="3">
    <source>
        <dbReference type="Proteomes" id="UP000198688"/>
    </source>
</evidence>
<dbReference type="GO" id="GO:0003700">
    <property type="term" value="F:DNA-binding transcription factor activity"/>
    <property type="evidence" value="ECO:0007669"/>
    <property type="project" value="InterPro"/>
</dbReference>
<dbReference type="AlphaFoldDB" id="A0A1H2DBP5"/>
<evidence type="ECO:0000313" key="2">
    <source>
        <dbReference type="EMBL" id="SDT80168.1"/>
    </source>
</evidence>
<reference evidence="2 3" key="1">
    <citation type="submission" date="2016-10" db="EMBL/GenBank/DDBJ databases">
        <authorList>
            <person name="de Groot N.N."/>
        </authorList>
    </citation>
    <scope>NUCLEOTIDE SEQUENCE [LARGE SCALE GENOMIC DNA]</scope>
    <source>
        <strain evidence="2 3">DSM 43941</strain>
    </source>
</reference>
<dbReference type="InterPro" id="IPR036388">
    <property type="entry name" value="WH-like_DNA-bd_sf"/>
</dbReference>
<dbReference type="EMBL" id="LT629758">
    <property type="protein sequence ID" value="SDT80168.1"/>
    <property type="molecule type" value="Genomic_DNA"/>
</dbReference>
<keyword evidence="3" id="KW-1185">Reference proteome</keyword>
<dbReference type="Pfam" id="PF09339">
    <property type="entry name" value="HTH_IclR"/>
    <property type="match status" value="1"/>
</dbReference>
<dbReference type="CDD" id="cd00090">
    <property type="entry name" value="HTH_ARSR"/>
    <property type="match status" value="1"/>
</dbReference>
<dbReference type="STRING" id="113562.SAMN04489716_9092"/>
<dbReference type="InterPro" id="IPR005471">
    <property type="entry name" value="Tscrpt_reg_IclR_N"/>
</dbReference>